<feature type="non-terminal residue" evidence="2">
    <location>
        <position position="291"/>
    </location>
</feature>
<name>A0A2J6R6X4_HYAVF</name>
<dbReference type="Pfam" id="PF06985">
    <property type="entry name" value="HET"/>
    <property type="match status" value="1"/>
</dbReference>
<evidence type="ECO:0000259" key="1">
    <source>
        <dbReference type="Pfam" id="PF06985"/>
    </source>
</evidence>
<dbReference type="PANTHER" id="PTHR33112:SF16">
    <property type="entry name" value="HETEROKARYON INCOMPATIBILITY DOMAIN-CONTAINING PROTEIN"/>
    <property type="match status" value="1"/>
</dbReference>
<evidence type="ECO:0000313" key="3">
    <source>
        <dbReference type="Proteomes" id="UP000235786"/>
    </source>
</evidence>
<gene>
    <name evidence="2" type="ORF">L207DRAFT_376175</name>
</gene>
<evidence type="ECO:0000313" key="2">
    <source>
        <dbReference type="EMBL" id="PMD34274.1"/>
    </source>
</evidence>
<proteinExistence type="predicted"/>
<sequence>GEAVSYSALSYCWGSEQPHQTTCSNLSGYQQGIPISSLPRTIQDAITLSRILELRYLWVDSMCIIQDSAVHKQQELGIMGAIYHNAYVVISAASAATCHEGFLQDRLPPCGGFKVPFGTEGSVVLTPKLCTKLLAQGVRDPLDDRAWAYQESFIARRIIAFTTHEVIWSCVKTSGDNNNRRGTSAGLYFNDSCRLMLDQSEFRDWGFIVDTFSRRKLTRDSDKLPALSSIAELFDQGRRSQYLAGVWVGGLLQLLTWHTRPSFDKTHPPSRPQEWRAPSWSYLSINGPFGF</sequence>
<reference evidence="2 3" key="1">
    <citation type="submission" date="2016-04" db="EMBL/GenBank/DDBJ databases">
        <title>A degradative enzymes factory behind the ericoid mycorrhizal symbiosis.</title>
        <authorList>
            <consortium name="DOE Joint Genome Institute"/>
            <person name="Martino E."/>
            <person name="Morin E."/>
            <person name="Grelet G."/>
            <person name="Kuo A."/>
            <person name="Kohler A."/>
            <person name="Daghino S."/>
            <person name="Barry K."/>
            <person name="Choi C."/>
            <person name="Cichocki N."/>
            <person name="Clum A."/>
            <person name="Copeland A."/>
            <person name="Hainaut M."/>
            <person name="Haridas S."/>
            <person name="Labutti K."/>
            <person name="Lindquist E."/>
            <person name="Lipzen A."/>
            <person name="Khouja H.-R."/>
            <person name="Murat C."/>
            <person name="Ohm R."/>
            <person name="Olson A."/>
            <person name="Spatafora J."/>
            <person name="Veneault-Fourrey C."/>
            <person name="Henrissat B."/>
            <person name="Grigoriev I."/>
            <person name="Martin F."/>
            <person name="Perotto S."/>
        </authorList>
    </citation>
    <scope>NUCLEOTIDE SEQUENCE [LARGE SCALE GENOMIC DNA]</scope>
    <source>
        <strain evidence="2 3">F</strain>
    </source>
</reference>
<dbReference type="PANTHER" id="PTHR33112">
    <property type="entry name" value="DOMAIN PROTEIN, PUTATIVE-RELATED"/>
    <property type="match status" value="1"/>
</dbReference>
<keyword evidence="3" id="KW-1185">Reference proteome</keyword>
<dbReference type="AlphaFoldDB" id="A0A2J6R6X4"/>
<dbReference type="OrthoDB" id="5125733at2759"/>
<feature type="domain" description="Heterokaryon incompatibility" evidence="1">
    <location>
        <begin position="6"/>
        <end position="151"/>
    </location>
</feature>
<dbReference type="Proteomes" id="UP000235786">
    <property type="component" value="Unassembled WGS sequence"/>
</dbReference>
<organism evidence="2 3">
    <name type="scientific">Hyaloscypha variabilis (strain UAMH 11265 / GT02V1 / F)</name>
    <name type="common">Meliniomyces variabilis</name>
    <dbReference type="NCBI Taxonomy" id="1149755"/>
    <lineage>
        <taxon>Eukaryota</taxon>
        <taxon>Fungi</taxon>
        <taxon>Dikarya</taxon>
        <taxon>Ascomycota</taxon>
        <taxon>Pezizomycotina</taxon>
        <taxon>Leotiomycetes</taxon>
        <taxon>Helotiales</taxon>
        <taxon>Hyaloscyphaceae</taxon>
        <taxon>Hyaloscypha</taxon>
        <taxon>Hyaloscypha variabilis</taxon>
    </lineage>
</organism>
<dbReference type="STRING" id="1149755.A0A2J6R6X4"/>
<dbReference type="EMBL" id="KZ613954">
    <property type="protein sequence ID" value="PMD34274.1"/>
    <property type="molecule type" value="Genomic_DNA"/>
</dbReference>
<dbReference type="InterPro" id="IPR010730">
    <property type="entry name" value="HET"/>
</dbReference>
<accession>A0A2J6R6X4</accession>
<protein>
    <submittedName>
        <fullName evidence="2">HET-domain-containing protein</fullName>
    </submittedName>
</protein>
<feature type="non-terminal residue" evidence="2">
    <location>
        <position position="1"/>
    </location>
</feature>